<dbReference type="SUPFAM" id="SSF53383">
    <property type="entry name" value="PLP-dependent transferases"/>
    <property type="match status" value="1"/>
</dbReference>
<dbReference type="PANTHER" id="PTHR43092">
    <property type="entry name" value="L-CYSTEINE DESULFHYDRASE"/>
    <property type="match status" value="1"/>
</dbReference>
<name>A0A2H3D8B2_ARMGA</name>
<dbReference type="Proteomes" id="UP000217790">
    <property type="component" value="Unassembled WGS sequence"/>
</dbReference>
<evidence type="ECO:0000313" key="3">
    <source>
        <dbReference type="EMBL" id="PBK87068.1"/>
    </source>
</evidence>
<proteinExistence type="predicted"/>
<reference evidence="4" key="1">
    <citation type="journal article" date="2017" name="Nat. Ecol. Evol.">
        <title>Genome expansion and lineage-specific genetic innovations in the forest pathogenic fungi Armillaria.</title>
        <authorList>
            <person name="Sipos G."/>
            <person name="Prasanna A.N."/>
            <person name="Walter M.C."/>
            <person name="O'Connor E."/>
            <person name="Balint B."/>
            <person name="Krizsan K."/>
            <person name="Kiss B."/>
            <person name="Hess J."/>
            <person name="Varga T."/>
            <person name="Slot J."/>
            <person name="Riley R."/>
            <person name="Boka B."/>
            <person name="Rigling D."/>
            <person name="Barry K."/>
            <person name="Lee J."/>
            <person name="Mihaltcheva S."/>
            <person name="LaButti K."/>
            <person name="Lipzen A."/>
            <person name="Waldron R."/>
            <person name="Moloney N.M."/>
            <person name="Sperisen C."/>
            <person name="Kredics L."/>
            <person name="Vagvoelgyi C."/>
            <person name="Patrignani A."/>
            <person name="Fitzpatrick D."/>
            <person name="Nagy I."/>
            <person name="Doyle S."/>
            <person name="Anderson J.B."/>
            <person name="Grigoriev I.V."/>
            <person name="Gueldener U."/>
            <person name="Muensterkoetter M."/>
            <person name="Nagy L.G."/>
        </authorList>
    </citation>
    <scope>NUCLEOTIDE SEQUENCE [LARGE SCALE GENOMIC DNA]</scope>
    <source>
        <strain evidence="4">Ar21-2</strain>
    </source>
</reference>
<dbReference type="STRING" id="47427.A0A2H3D8B2"/>
<evidence type="ECO:0000259" key="2">
    <source>
        <dbReference type="Pfam" id="PF00266"/>
    </source>
</evidence>
<dbReference type="GO" id="GO:0016740">
    <property type="term" value="F:transferase activity"/>
    <property type="evidence" value="ECO:0007669"/>
    <property type="project" value="UniProtKB-KW"/>
</dbReference>
<feature type="domain" description="Aminotransferase class V" evidence="2">
    <location>
        <begin position="5"/>
        <end position="240"/>
    </location>
</feature>
<evidence type="ECO:0000256" key="1">
    <source>
        <dbReference type="ARBA" id="ARBA00022898"/>
    </source>
</evidence>
<gene>
    <name evidence="3" type="ORF">ARMGADRAFT_1168704</name>
</gene>
<dbReference type="InterPro" id="IPR015424">
    <property type="entry name" value="PyrdxlP-dep_Trfase"/>
</dbReference>
<dbReference type="AlphaFoldDB" id="A0A2H3D8B2"/>
<dbReference type="InterPro" id="IPR000192">
    <property type="entry name" value="Aminotrans_V_dom"/>
</dbReference>
<keyword evidence="3" id="KW-0808">Transferase</keyword>
<dbReference type="EMBL" id="KZ293680">
    <property type="protein sequence ID" value="PBK87068.1"/>
    <property type="molecule type" value="Genomic_DNA"/>
</dbReference>
<organism evidence="3 4">
    <name type="scientific">Armillaria gallica</name>
    <name type="common">Bulbous honey fungus</name>
    <name type="synonym">Armillaria bulbosa</name>
    <dbReference type="NCBI Taxonomy" id="47427"/>
    <lineage>
        <taxon>Eukaryota</taxon>
        <taxon>Fungi</taxon>
        <taxon>Dikarya</taxon>
        <taxon>Basidiomycota</taxon>
        <taxon>Agaricomycotina</taxon>
        <taxon>Agaricomycetes</taxon>
        <taxon>Agaricomycetidae</taxon>
        <taxon>Agaricales</taxon>
        <taxon>Marasmiineae</taxon>
        <taxon>Physalacriaceae</taxon>
        <taxon>Armillaria</taxon>
    </lineage>
</organism>
<keyword evidence="4" id="KW-1185">Reference proteome</keyword>
<accession>A0A2H3D8B2</accession>
<dbReference type="OrthoDB" id="5978656at2759"/>
<dbReference type="InParanoid" id="A0A2H3D8B2"/>
<keyword evidence="1" id="KW-0663">Pyridoxal phosphate</keyword>
<dbReference type="Pfam" id="PF00266">
    <property type="entry name" value="Aminotran_5"/>
    <property type="match status" value="1"/>
</dbReference>
<sequence length="293" mass="32649">MLIAVREKIASFIGVNDVDEVVLMPNASHGVNTVLKDFIWEEGDVIVTCNTTYRSISRTAQLISDVLPHPERASTIGPRAVAKNAKFVAVVDAIISNPGALPPWEVMTDICREFDVWSVVDAAHAIGQQPGKQLDQAKPDFWISNCHKWLFAKRGAAVLYVPKRNHHIVKSSFPTSCMYISPTPNFVDQFKWNGTVNWTPYLSISVALDFRKCLGGECMIDKYCHSLAIEGGKALARVLNTKVMDEDGRLTAYMVLLVLPFRVATDFDAFEHNVFTAHYDDNGCGGQRYRAQI</sequence>
<dbReference type="Gene3D" id="3.40.640.10">
    <property type="entry name" value="Type I PLP-dependent aspartate aminotransferase-like (Major domain)"/>
    <property type="match status" value="1"/>
</dbReference>
<dbReference type="FunCoup" id="A0A2H3D8B2">
    <property type="interactions" value="21"/>
</dbReference>
<dbReference type="PANTHER" id="PTHR43092:SF2">
    <property type="entry name" value="HERCYNYLCYSTEINE SULFOXIDE LYASE"/>
    <property type="match status" value="1"/>
</dbReference>
<evidence type="ECO:0000313" key="4">
    <source>
        <dbReference type="Proteomes" id="UP000217790"/>
    </source>
</evidence>
<protein>
    <submittedName>
        <fullName evidence="3">PLP-dependent transferase</fullName>
    </submittedName>
</protein>
<dbReference type="InterPro" id="IPR015421">
    <property type="entry name" value="PyrdxlP-dep_Trfase_major"/>
</dbReference>